<dbReference type="AlphaFoldDB" id="A0A401UD50"/>
<gene>
    <name evidence="2" type="ORF">SanaruYs_30420</name>
</gene>
<organism evidence="2 3">
    <name type="scientific">Chryseotalea sanaruensis</name>
    <dbReference type="NCBI Taxonomy" id="2482724"/>
    <lineage>
        <taxon>Bacteria</taxon>
        <taxon>Pseudomonadati</taxon>
        <taxon>Bacteroidota</taxon>
        <taxon>Cytophagia</taxon>
        <taxon>Cytophagales</taxon>
        <taxon>Chryseotaleaceae</taxon>
        <taxon>Chryseotalea</taxon>
    </lineage>
</organism>
<comment type="caution">
    <text evidence="2">The sequence shown here is derived from an EMBL/GenBank/DDBJ whole genome shotgun (WGS) entry which is preliminary data.</text>
</comment>
<keyword evidence="2" id="KW-0675">Receptor</keyword>
<dbReference type="Gene3D" id="3.40.50.10140">
    <property type="entry name" value="Toll/interleukin-1 receptor homology (TIR) domain"/>
    <property type="match status" value="1"/>
</dbReference>
<dbReference type="SUPFAM" id="SSF52200">
    <property type="entry name" value="Toll/Interleukin receptor TIR domain"/>
    <property type="match status" value="1"/>
</dbReference>
<proteinExistence type="predicted"/>
<dbReference type="RefSeq" id="WP_127123445.1">
    <property type="nucleotide sequence ID" value="NZ_BHXQ01000005.1"/>
</dbReference>
<evidence type="ECO:0000313" key="3">
    <source>
        <dbReference type="Proteomes" id="UP000288227"/>
    </source>
</evidence>
<accession>A0A401UD50</accession>
<dbReference type="PROSITE" id="PS50104">
    <property type="entry name" value="TIR"/>
    <property type="match status" value="1"/>
</dbReference>
<keyword evidence="3" id="KW-1185">Reference proteome</keyword>
<dbReference type="Pfam" id="PF13676">
    <property type="entry name" value="TIR_2"/>
    <property type="match status" value="1"/>
</dbReference>
<reference evidence="2 3" key="1">
    <citation type="submission" date="2018-11" db="EMBL/GenBank/DDBJ databases">
        <title>Chryseotalea sanarue gen. nov., sp., nov., a member of the family Cytophagaceae, isolated from a brackish lake in Hamamatsu Japan.</title>
        <authorList>
            <person name="Maejima Y."/>
            <person name="Iino T."/>
            <person name="Muraguchi Y."/>
            <person name="Fukuda K."/>
            <person name="Ohkuma M."/>
            <person name="Moriuchi R."/>
            <person name="Dohra H."/>
            <person name="Kimbara K."/>
            <person name="Shintani M."/>
        </authorList>
    </citation>
    <scope>NUCLEOTIDE SEQUENCE [LARGE SCALE GENOMIC DNA]</scope>
    <source>
        <strain evidence="2 3">Ys</strain>
    </source>
</reference>
<dbReference type="EMBL" id="BHXQ01000005">
    <property type="protein sequence ID" value="GCC52803.1"/>
    <property type="molecule type" value="Genomic_DNA"/>
</dbReference>
<evidence type="ECO:0000313" key="2">
    <source>
        <dbReference type="EMBL" id="GCC52803.1"/>
    </source>
</evidence>
<feature type="domain" description="TIR" evidence="1">
    <location>
        <begin position="27"/>
        <end position="171"/>
    </location>
</feature>
<dbReference type="InterPro" id="IPR000157">
    <property type="entry name" value="TIR_dom"/>
</dbReference>
<name>A0A401UD50_9BACT</name>
<evidence type="ECO:0000259" key="1">
    <source>
        <dbReference type="PROSITE" id="PS50104"/>
    </source>
</evidence>
<dbReference type="InterPro" id="IPR035897">
    <property type="entry name" value="Toll_tir_struct_dom_sf"/>
</dbReference>
<dbReference type="GO" id="GO:0007165">
    <property type="term" value="P:signal transduction"/>
    <property type="evidence" value="ECO:0007669"/>
    <property type="project" value="InterPro"/>
</dbReference>
<dbReference type="OrthoDB" id="9810385at2"/>
<sequence length="192" mass="22281">MEGINRALKDQKINKAWRTLESVSTDDVPSIFISYQRKDEEYAKDVSGYIVSKQLDVYFDLEDNDLKFSKQLNNPKGVTTSIQKGLNESDYMLVIISPDTYKSLWVPFEVGYAYDSMGDNLKLLRHKDIDKTSLPSYLKVKEMLNGTESLNRFLDSIRKKHLIYESLLEKGEKIKTFSSYYSNPLSKYLDNE</sequence>
<dbReference type="Proteomes" id="UP000288227">
    <property type="component" value="Unassembled WGS sequence"/>
</dbReference>
<protein>
    <submittedName>
        <fullName evidence="2">Toll/interleukin-1 receptor domain-containing protein</fullName>
    </submittedName>
</protein>